<dbReference type="Pfam" id="PF18052">
    <property type="entry name" value="Rx_N"/>
    <property type="match status" value="1"/>
</dbReference>
<dbReference type="InterPro" id="IPR041118">
    <property type="entry name" value="Rx_N"/>
</dbReference>
<gene>
    <name evidence="6" type="ORF">CK203_022239</name>
</gene>
<dbReference type="Gene3D" id="1.20.5.4130">
    <property type="match status" value="1"/>
</dbReference>
<protein>
    <recommendedName>
        <fullName evidence="5">Disease resistance N-terminal domain-containing protein</fullName>
    </recommendedName>
</protein>
<dbReference type="InterPro" id="IPR038005">
    <property type="entry name" value="RX-like_CC"/>
</dbReference>
<evidence type="ECO:0000259" key="5">
    <source>
        <dbReference type="Pfam" id="PF18052"/>
    </source>
</evidence>
<dbReference type="GO" id="GO:0000166">
    <property type="term" value="F:nucleotide binding"/>
    <property type="evidence" value="ECO:0007669"/>
    <property type="project" value="UniProtKB-KW"/>
</dbReference>
<proteinExistence type="predicted"/>
<dbReference type="EMBL" id="QGNW01000130">
    <property type="protein sequence ID" value="RVW93277.1"/>
    <property type="molecule type" value="Genomic_DNA"/>
</dbReference>
<dbReference type="Gene3D" id="3.30.559.10">
    <property type="entry name" value="Chloramphenicol acetyltransferase-like domain"/>
    <property type="match status" value="1"/>
</dbReference>
<dbReference type="InterPro" id="IPR051283">
    <property type="entry name" value="Sec_Metabolite_Acyltrans"/>
</dbReference>
<dbReference type="PANTHER" id="PTHR31896">
    <property type="entry name" value="FAMILY REGULATORY PROTEIN, PUTATIVE (AFU_ORTHOLOGUE AFUA_3G14730)-RELATED"/>
    <property type="match status" value="1"/>
</dbReference>
<feature type="domain" description="Disease resistance N-terminal" evidence="5">
    <location>
        <begin position="5"/>
        <end position="78"/>
    </location>
</feature>
<sequence>MVESVVFFAAERLGDFIIQNAVSFEGVHQQVVRLRAELMRMQCILNDADTRQEDNAGVHKCVYEIQNAASDAEDTVDLRVRTSQLRGLGLLHRNSNGRLGKRPQYHLFLHQLQWSQSSVYLCVTVVEILEPSYAPPIVHSFFLHNGTQNCSGVSEQLLAVQVTELLDCIFIGCTVNHMIVDGTAHPSGISSINGWKYLGVPMK</sequence>
<dbReference type="GO" id="GO:0006952">
    <property type="term" value="P:defense response"/>
    <property type="evidence" value="ECO:0007669"/>
    <property type="project" value="UniProtKB-KW"/>
</dbReference>
<evidence type="ECO:0000313" key="7">
    <source>
        <dbReference type="Proteomes" id="UP000288805"/>
    </source>
</evidence>
<dbReference type="AlphaFoldDB" id="A0A438I9E3"/>
<evidence type="ECO:0000256" key="3">
    <source>
        <dbReference type="ARBA" id="ARBA00022741"/>
    </source>
</evidence>
<keyword evidence="1" id="KW-0808">Transferase</keyword>
<comment type="caution">
    <text evidence="6">The sequence shown here is derived from an EMBL/GenBank/DDBJ whole genome shotgun (WGS) entry which is preliminary data.</text>
</comment>
<keyword evidence="2" id="KW-0677">Repeat</keyword>
<evidence type="ECO:0000256" key="1">
    <source>
        <dbReference type="ARBA" id="ARBA00022679"/>
    </source>
</evidence>
<evidence type="ECO:0000313" key="6">
    <source>
        <dbReference type="EMBL" id="RVW93277.1"/>
    </source>
</evidence>
<dbReference type="PANTHER" id="PTHR31896:SF43">
    <property type="entry name" value="PROTEIN ENHANCED PSEUDOMONAS SUSCEPTIBILITY 1"/>
    <property type="match status" value="1"/>
</dbReference>
<keyword evidence="3" id="KW-0547">Nucleotide-binding</keyword>
<dbReference type="Proteomes" id="UP000288805">
    <property type="component" value="Unassembled WGS sequence"/>
</dbReference>
<keyword evidence="4" id="KW-0611">Plant defense</keyword>
<evidence type="ECO:0000256" key="2">
    <source>
        <dbReference type="ARBA" id="ARBA00022737"/>
    </source>
</evidence>
<dbReference type="InterPro" id="IPR023213">
    <property type="entry name" value="CAT-like_dom_sf"/>
</dbReference>
<dbReference type="Pfam" id="PF02458">
    <property type="entry name" value="Transferase"/>
    <property type="match status" value="1"/>
</dbReference>
<evidence type="ECO:0000256" key="4">
    <source>
        <dbReference type="ARBA" id="ARBA00022821"/>
    </source>
</evidence>
<organism evidence="6 7">
    <name type="scientific">Vitis vinifera</name>
    <name type="common">Grape</name>
    <dbReference type="NCBI Taxonomy" id="29760"/>
    <lineage>
        <taxon>Eukaryota</taxon>
        <taxon>Viridiplantae</taxon>
        <taxon>Streptophyta</taxon>
        <taxon>Embryophyta</taxon>
        <taxon>Tracheophyta</taxon>
        <taxon>Spermatophyta</taxon>
        <taxon>Magnoliopsida</taxon>
        <taxon>eudicotyledons</taxon>
        <taxon>Gunneridae</taxon>
        <taxon>Pentapetalae</taxon>
        <taxon>rosids</taxon>
        <taxon>Vitales</taxon>
        <taxon>Vitaceae</taxon>
        <taxon>Viteae</taxon>
        <taxon>Vitis</taxon>
    </lineage>
</organism>
<name>A0A438I9E3_VITVI</name>
<reference evidence="6 7" key="1">
    <citation type="journal article" date="2018" name="PLoS Genet.">
        <title>Population sequencing reveals clonal diversity and ancestral inbreeding in the grapevine cultivar Chardonnay.</title>
        <authorList>
            <person name="Roach M.J."/>
            <person name="Johnson D.L."/>
            <person name="Bohlmann J."/>
            <person name="van Vuuren H.J."/>
            <person name="Jones S.J."/>
            <person name="Pretorius I.S."/>
            <person name="Schmidt S.A."/>
            <person name="Borneman A.R."/>
        </authorList>
    </citation>
    <scope>NUCLEOTIDE SEQUENCE [LARGE SCALE GENOMIC DNA]</scope>
    <source>
        <strain evidence="7">cv. Chardonnay</strain>
        <tissue evidence="6">Leaf</tissue>
    </source>
</reference>
<dbReference type="CDD" id="cd14798">
    <property type="entry name" value="RX-CC_like"/>
    <property type="match status" value="1"/>
</dbReference>
<dbReference type="GO" id="GO:0016740">
    <property type="term" value="F:transferase activity"/>
    <property type="evidence" value="ECO:0007669"/>
    <property type="project" value="UniProtKB-KW"/>
</dbReference>
<accession>A0A438I9E3</accession>